<name>A0A4Y2H844_ARAVE</name>
<protein>
    <submittedName>
        <fullName evidence="2">Uncharacterized protein</fullName>
    </submittedName>
</protein>
<feature type="compositionally biased region" description="Polar residues" evidence="1">
    <location>
        <begin position="27"/>
        <end position="40"/>
    </location>
</feature>
<dbReference type="AlphaFoldDB" id="A0A4Y2H844"/>
<dbReference type="EMBL" id="BGPR01001751">
    <property type="protein sequence ID" value="GBM61096.1"/>
    <property type="molecule type" value="Genomic_DNA"/>
</dbReference>
<organism evidence="2 3">
    <name type="scientific">Araneus ventricosus</name>
    <name type="common">Orbweaver spider</name>
    <name type="synonym">Epeira ventricosa</name>
    <dbReference type="NCBI Taxonomy" id="182803"/>
    <lineage>
        <taxon>Eukaryota</taxon>
        <taxon>Metazoa</taxon>
        <taxon>Ecdysozoa</taxon>
        <taxon>Arthropoda</taxon>
        <taxon>Chelicerata</taxon>
        <taxon>Arachnida</taxon>
        <taxon>Araneae</taxon>
        <taxon>Araneomorphae</taxon>
        <taxon>Entelegynae</taxon>
        <taxon>Araneoidea</taxon>
        <taxon>Araneidae</taxon>
        <taxon>Araneus</taxon>
    </lineage>
</organism>
<feature type="region of interest" description="Disordered" evidence="1">
    <location>
        <begin position="1"/>
        <end position="65"/>
    </location>
</feature>
<evidence type="ECO:0000256" key="1">
    <source>
        <dbReference type="SAM" id="MobiDB-lite"/>
    </source>
</evidence>
<gene>
    <name evidence="2" type="ORF">AVEN_273030_1</name>
</gene>
<comment type="caution">
    <text evidence="2">The sequence shown here is derived from an EMBL/GenBank/DDBJ whole genome shotgun (WGS) entry which is preliminary data.</text>
</comment>
<sequence length="96" mass="10492">MDDATSPLQHSLPSRASCYTGGLSLGKQDQTTGLTSNTAIKNGERTSQEGNIGGNPHIHPSAKKPYQVSATKRIHHLLAKRMGQWKNIKRVYNVLP</sequence>
<evidence type="ECO:0000313" key="2">
    <source>
        <dbReference type="EMBL" id="GBM61096.1"/>
    </source>
</evidence>
<evidence type="ECO:0000313" key="3">
    <source>
        <dbReference type="Proteomes" id="UP000499080"/>
    </source>
</evidence>
<proteinExistence type="predicted"/>
<keyword evidence="3" id="KW-1185">Reference proteome</keyword>
<feature type="compositionally biased region" description="Polar residues" evidence="1">
    <location>
        <begin position="1"/>
        <end position="14"/>
    </location>
</feature>
<accession>A0A4Y2H844</accession>
<dbReference type="Proteomes" id="UP000499080">
    <property type="component" value="Unassembled WGS sequence"/>
</dbReference>
<reference evidence="2 3" key="1">
    <citation type="journal article" date="2019" name="Sci. Rep.">
        <title>Orb-weaving spider Araneus ventricosus genome elucidates the spidroin gene catalogue.</title>
        <authorList>
            <person name="Kono N."/>
            <person name="Nakamura H."/>
            <person name="Ohtoshi R."/>
            <person name="Moran D.A.P."/>
            <person name="Shinohara A."/>
            <person name="Yoshida Y."/>
            <person name="Fujiwara M."/>
            <person name="Mori M."/>
            <person name="Tomita M."/>
            <person name="Arakawa K."/>
        </authorList>
    </citation>
    <scope>NUCLEOTIDE SEQUENCE [LARGE SCALE GENOMIC DNA]</scope>
</reference>